<protein>
    <submittedName>
        <fullName evidence="1">Uncharacterized protein</fullName>
    </submittedName>
</protein>
<name>A0ACC4C8E0_POPAL</name>
<keyword evidence="2" id="KW-1185">Reference proteome</keyword>
<sequence>MESLVRKESSLSEASSISASEGPPVLKRSSENEQEVVEGVRDHREEARPTLQKDPELTASDSNQWFSRELNLIGSFSSMDSSKTSPETPQGTDAEQRVFSCNYCQRKFYSSQALGGHQNAHKRERTLAKRGHRLIGSQLAASIAAYGHPYFHHHHHSSMASLPLHGRSLGIQVHSMIHKPSHLSSSIGFGNMYGHGSWSRPPMDQQPGIGKLSVENYYMNIATASSRAGVGRFNLERTSTVGSPADPGTDSVLFITGHMSISSCCSVPQSRESMVAIILFLKLELEPLFKIRLWMRFDPEDTQGYSLLAFSDKLRHGHLKPTSGSHLQYPVEENSTGLDWTRLSHEPVMTQENLTNGTQQKQKLLFFLLHMLTKYQYNGNYHIQSSSV</sequence>
<proteinExistence type="predicted"/>
<accession>A0ACC4C8E0</accession>
<reference evidence="1 2" key="1">
    <citation type="journal article" date="2024" name="Plant Biotechnol. J.">
        <title>Genome and CRISPR/Cas9 system of a widespread forest tree (Populus alba) in the world.</title>
        <authorList>
            <person name="Liu Y.J."/>
            <person name="Jiang P.F."/>
            <person name="Han X.M."/>
            <person name="Li X.Y."/>
            <person name="Wang H.M."/>
            <person name="Wang Y.J."/>
            <person name="Wang X.X."/>
            <person name="Zeng Q.Y."/>
        </authorList>
    </citation>
    <scope>NUCLEOTIDE SEQUENCE [LARGE SCALE GENOMIC DNA]</scope>
    <source>
        <strain evidence="2">cv. PAL-ZL1</strain>
    </source>
</reference>
<evidence type="ECO:0000313" key="2">
    <source>
        <dbReference type="Proteomes" id="UP000309997"/>
    </source>
</evidence>
<evidence type="ECO:0000313" key="1">
    <source>
        <dbReference type="EMBL" id="KAL3587102.1"/>
    </source>
</evidence>
<organism evidence="1 2">
    <name type="scientific">Populus alba</name>
    <name type="common">White poplar</name>
    <dbReference type="NCBI Taxonomy" id="43335"/>
    <lineage>
        <taxon>Eukaryota</taxon>
        <taxon>Viridiplantae</taxon>
        <taxon>Streptophyta</taxon>
        <taxon>Embryophyta</taxon>
        <taxon>Tracheophyta</taxon>
        <taxon>Spermatophyta</taxon>
        <taxon>Magnoliopsida</taxon>
        <taxon>eudicotyledons</taxon>
        <taxon>Gunneridae</taxon>
        <taxon>Pentapetalae</taxon>
        <taxon>rosids</taxon>
        <taxon>fabids</taxon>
        <taxon>Malpighiales</taxon>
        <taxon>Salicaceae</taxon>
        <taxon>Saliceae</taxon>
        <taxon>Populus</taxon>
    </lineage>
</organism>
<dbReference type="Proteomes" id="UP000309997">
    <property type="component" value="Unassembled WGS sequence"/>
</dbReference>
<dbReference type="EMBL" id="RCHU02000006">
    <property type="protein sequence ID" value="KAL3587102.1"/>
    <property type="molecule type" value="Genomic_DNA"/>
</dbReference>
<comment type="caution">
    <text evidence="1">The sequence shown here is derived from an EMBL/GenBank/DDBJ whole genome shotgun (WGS) entry which is preliminary data.</text>
</comment>
<gene>
    <name evidence="1" type="ORF">D5086_013969</name>
</gene>